<reference evidence="2" key="2">
    <citation type="submission" date="2018-07" db="EMBL/GenBank/DDBJ databases">
        <authorList>
            <person name="Quirk P.G."/>
            <person name="Krulwich T.A."/>
        </authorList>
    </citation>
    <scope>NUCLEOTIDE SEQUENCE</scope>
</reference>
<organism evidence="2">
    <name type="scientific">Culicoides sonorensis</name>
    <name type="common">Biting midge</name>
    <dbReference type="NCBI Taxonomy" id="179676"/>
    <lineage>
        <taxon>Eukaryota</taxon>
        <taxon>Metazoa</taxon>
        <taxon>Ecdysozoa</taxon>
        <taxon>Arthropoda</taxon>
        <taxon>Hexapoda</taxon>
        <taxon>Insecta</taxon>
        <taxon>Pterygota</taxon>
        <taxon>Neoptera</taxon>
        <taxon>Endopterygota</taxon>
        <taxon>Diptera</taxon>
        <taxon>Nematocera</taxon>
        <taxon>Chironomoidea</taxon>
        <taxon>Ceratopogonidae</taxon>
        <taxon>Ceratopogoninae</taxon>
        <taxon>Culicoides</taxon>
        <taxon>Monoculicoides</taxon>
    </lineage>
</organism>
<dbReference type="AlphaFoldDB" id="A0A336MK93"/>
<reference evidence="1" key="1">
    <citation type="submission" date="2018-04" db="EMBL/GenBank/DDBJ databases">
        <authorList>
            <person name="Go L.Y."/>
            <person name="Mitchell J.A."/>
        </authorList>
    </citation>
    <scope>NUCLEOTIDE SEQUENCE</scope>
    <source>
        <tissue evidence="1">Whole organism</tissue>
    </source>
</reference>
<evidence type="ECO:0000313" key="1">
    <source>
        <dbReference type="EMBL" id="SSX10632.1"/>
    </source>
</evidence>
<dbReference type="EMBL" id="UFQT01001384">
    <property type="protein sequence ID" value="SSX30315.1"/>
    <property type="molecule type" value="Genomic_DNA"/>
</dbReference>
<accession>A0A336MK93</accession>
<sequence length="821" mass="95903">MNFRYFADGLLEILLDLNTIDDAFTETQELEQLEHNLNKAKTLEIELARFFNSGVDQNNAHIQVDWMSLHGFAHLLIYHIGYHNNLDETLYLNQLIERIEFISQMREGVWLFTYAMYYKAKCCLNNGNDMERALNKLVTAHQNIIEFQSNCGNANVEVPHEILEILQITGNSSLNDTIFLSFDELHVKIQADILRLAYQLQNEEALYKYGMQGIQATLKFMHNTPISHQIKILFDKVEYLTETYIEHLCFRQARFLISLNKSLLERFETEDKDEQEDLMEIHYHINLIVMTVRYIDGFLKAVMDYRLTLPSQFPVPDPLGLYEACDDSDDFEMCEILLPWNIKTVTDTEIVTLIKDARTYLKEINESEVDDQEMNDSDNVSVNSTDFPEIAKRLDQYEKTLITDSGDENSNSRNTFLIGTKIMQLRYRLQYVTSNNFYGLNENQKFTCLVNLCDEFRELLNNLEKDHLMYDEVSKLTCALDIIFVEEFNRTTHYKSKIKFVLERCESISETFRLLPSGMILYVTSIYFQAKNVLKNDASPPEHIKEAVKLLELAHWLFEEYNSNNPGVPPKDLSQIIGFKDPTGTLIELRQSTKPGILQHLIKYELAKSIIKLHDFDLMEKYSIEGLKSALLLYEMDQIQFFPFMKILLAFSYEFLELDHLSQANHLVSVITILLESRLKILTWKFTELIKEIDTFNLCYIHTLICKSIFLINQRNEHEQIFKQGNVKPCKRILESHLVLLQEIVFPTSPTTNRHDIRLLFEKSQDLIKKLTKDVLFNENVSIDAHKRNTPSSDQAGKIVDDIKEHLIAKRAEFDEITKCK</sequence>
<evidence type="ECO:0000313" key="2">
    <source>
        <dbReference type="EMBL" id="SSX30315.1"/>
    </source>
</evidence>
<name>A0A336MK93_CULSO</name>
<proteinExistence type="predicted"/>
<dbReference type="EMBL" id="UFQS01001384">
    <property type="protein sequence ID" value="SSX10632.1"/>
    <property type="molecule type" value="Genomic_DNA"/>
</dbReference>
<protein>
    <submittedName>
        <fullName evidence="2">CSON002310 protein</fullName>
    </submittedName>
</protein>
<dbReference type="VEuPathDB" id="VectorBase:CSON002310"/>
<gene>
    <name evidence="2" type="primary">CSON002310</name>
</gene>